<feature type="domain" description="Thioredoxin" evidence="6">
    <location>
        <begin position="28"/>
        <end position="194"/>
    </location>
</feature>
<feature type="signal peptide" evidence="5">
    <location>
        <begin position="1"/>
        <end position="24"/>
    </location>
</feature>
<dbReference type="Pfam" id="PF00578">
    <property type="entry name" value="AhpC-TSA"/>
    <property type="match status" value="1"/>
</dbReference>
<dbReference type="CDD" id="cd02966">
    <property type="entry name" value="TlpA_like_family"/>
    <property type="match status" value="1"/>
</dbReference>
<comment type="caution">
    <text evidence="7">The sequence shown here is derived from an EMBL/GenBank/DDBJ whole genome shotgun (WGS) entry which is preliminary data.</text>
</comment>
<dbReference type="GO" id="GO:0030313">
    <property type="term" value="C:cell envelope"/>
    <property type="evidence" value="ECO:0007669"/>
    <property type="project" value="UniProtKB-SubCell"/>
</dbReference>
<accession>A0A5M6D8G9</accession>
<dbReference type="Proteomes" id="UP000324479">
    <property type="component" value="Unassembled WGS sequence"/>
</dbReference>
<keyword evidence="3" id="KW-1015">Disulfide bond</keyword>
<dbReference type="InterPro" id="IPR036249">
    <property type="entry name" value="Thioredoxin-like_sf"/>
</dbReference>
<comment type="subcellular location">
    <subcellularLocation>
        <location evidence="1">Cell envelope</location>
    </subcellularLocation>
</comment>
<gene>
    <name evidence="7" type="ORF">FYK55_15400</name>
</gene>
<feature type="chain" id="PRO_5024433972" evidence="5">
    <location>
        <begin position="25"/>
        <end position="378"/>
    </location>
</feature>
<sequence length="378" mass="42206">MKRLAIILLTCAAVAAATLQPAEAEPSLTIGSKAPALDIEHWVQDGNGKFQPVTDFDSGTVYVVEFWATWCGPCISSMPHLAQLQNEYRDRGVRIVSVSDESLDEVEALLKKPYPQKEESFADVTSAYSLTTDPDGSTHRDYMQAAEQRGIPTSFVVGKTGLVEWIGHPMKLDEPLAAVVDGTWDREAFKQEMERERQFEEAVQQFGRLANQGMFEEAAKLLNDQIESTESEEYKEQWMMLRHRFRLMTGQADQETFDYYLEDLKKRQGTPYAVGQFGMMLFAASQNGGEVGPLAKETITALESEVEGAEKELQPLLYNALAQLHVIEDQLDQAIAAQEKAIEVADDRQKKRLMPFLEELKAAAEEQSAGTESPAGKE</sequence>
<evidence type="ECO:0000313" key="7">
    <source>
        <dbReference type="EMBL" id="KAA5542189.1"/>
    </source>
</evidence>
<dbReference type="InterPro" id="IPR013766">
    <property type="entry name" value="Thioredoxin_domain"/>
</dbReference>
<keyword evidence="5" id="KW-0732">Signal</keyword>
<keyword evidence="2" id="KW-0201">Cytochrome c-type biogenesis</keyword>
<dbReference type="InterPro" id="IPR050553">
    <property type="entry name" value="Thioredoxin_ResA/DsbE_sf"/>
</dbReference>
<proteinExistence type="predicted"/>
<reference evidence="7 8" key="1">
    <citation type="submission" date="2019-08" db="EMBL/GenBank/DDBJ databases">
        <authorList>
            <person name="Dhanesh K."/>
            <person name="Kumar G."/>
            <person name="Sasikala C."/>
            <person name="Venkata Ramana C."/>
        </authorList>
    </citation>
    <scope>NUCLEOTIDE SEQUENCE [LARGE SCALE GENOMIC DNA]</scope>
    <source>
        <strain evidence="7 8">JC645</strain>
    </source>
</reference>
<protein>
    <submittedName>
        <fullName evidence="7">Redoxin domain-containing protein</fullName>
    </submittedName>
</protein>
<evidence type="ECO:0000256" key="3">
    <source>
        <dbReference type="ARBA" id="ARBA00023157"/>
    </source>
</evidence>
<dbReference type="Gene3D" id="3.40.30.10">
    <property type="entry name" value="Glutaredoxin"/>
    <property type="match status" value="1"/>
</dbReference>
<evidence type="ECO:0000256" key="1">
    <source>
        <dbReference type="ARBA" id="ARBA00004196"/>
    </source>
</evidence>
<dbReference type="SUPFAM" id="SSF52833">
    <property type="entry name" value="Thioredoxin-like"/>
    <property type="match status" value="1"/>
</dbReference>
<dbReference type="GO" id="GO:0016209">
    <property type="term" value="F:antioxidant activity"/>
    <property type="evidence" value="ECO:0007669"/>
    <property type="project" value="InterPro"/>
</dbReference>
<dbReference type="PROSITE" id="PS51352">
    <property type="entry name" value="THIOREDOXIN_2"/>
    <property type="match status" value="1"/>
</dbReference>
<dbReference type="AlphaFoldDB" id="A0A5M6D8G9"/>
<dbReference type="PANTHER" id="PTHR42852">
    <property type="entry name" value="THIOL:DISULFIDE INTERCHANGE PROTEIN DSBE"/>
    <property type="match status" value="1"/>
</dbReference>
<dbReference type="InterPro" id="IPR000866">
    <property type="entry name" value="AhpC/TSA"/>
</dbReference>
<evidence type="ECO:0000256" key="2">
    <source>
        <dbReference type="ARBA" id="ARBA00022748"/>
    </source>
</evidence>
<evidence type="ECO:0000256" key="4">
    <source>
        <dbReference type="ARBA" id="ARBA00023284"/>
    </source>
</evidence>
<dbReference type="GO" id="GO:0016491">
    <property type="term" value="F:oxidoreductase activity"/>
    <property type="evidence" value="ECO:0007669"/>
    <property type="project" value="InterPro"/>
</dbReference>
<evidence type="ECO:0000313" key="8">
    <source>
        <dbReference type="Proteomes" id="UP000324479"/>
    </source>
</evidence>
<organism evidence="7 8">
    <name type="scientific">Roseiconus nitratireducens</name>
    <dbReference type="NCBI Taxonomy" id="2605748"/>
    <lineage>
        <taxon>Bacteria</taxon>
        <taxon>Pseudomonadati</taxon>
        <taxon>Planctomycetota</taxon>
        <taxon>Planctomycetia</taxon>
        <taxon>Pirellulales</taxon>
        <taxon>Pirellulaceae</taxon>
        <taxon>Roseiconus</taxon>
    </lineage>
</organism>
<keyword evidence="8" id="KW-1185">Reference proteome</keyword>
<evidence type="ECO:0000256" key="5">
    <source>
        <dbReference type="SAM" id="SignalP"/>
    </source>
</evidence>
<name>A0A5M6D8G9_9BACT</name>
<dbReference type="GO" id="GO:0017004">
    <property type="term" value="P:cytochrome complex assembly"/>
    <property type="evidence" value="ECO:0007669"/>
    <property type="project" value="UniProtKB-KW"/>
</dbReference>
<dbReference type="RefSeq" id="WP_150077337.1">
    <property type="nucleotide sequence ID" value="NZ_VWOX01000008.1"/>
</dbReference>
<dbReference type="PANTHER" id="PTHR42852:SF6">
    <property type="entry name" value="THIOL:DISULFIDE INTERCHANGE PROTEIN DSBE"/>
    <property type="match status" value="1"/>
</dbReference>
<evidence type="ECO:0000259" key="6">
    <source>
        <dbReference type="PROSITE" id="PS51352"/>
    </source>
</evidence>
<keyword evidence="4" id="KW-0676">Redox-active center</keyword>
<dbReference type="EMBL" id="VWOX01000008">
    <property type="protein sequence ID" value="KAA5542189.1"/>
    <property type="molecule type" value="Genomic_DNA"/>
</dbReference>